<gene>
    <name evidence="1" type="ORF">JF887_04985</name>
</gene>
<evidence type="ECO:0008006" key="3">
    <source>
        <dbReference type="Google" id="ProtNLM"/>
    </source>
</evidence>
<evidence type="ECO:0000313" key="2">
    <source>
        <dbReference type="Proteomes" id="UP000614410"/>
    </source>
</evidence>
<evidence type="ECO:0000313" key="1">
    <source>
        <dbReference type="EMBL" id="MBJ7608771.1"/>
    </source>
</evidence>
<dbReference type="Gene3D" id="3.40.50.2000">
    <property type="entry name" value="Glycogen Phosphorylase B"/>
    <property type="match status" value="1"/>
</dbReference>
<dbReference type="EMBL" id="JAEKNN010000025">
    <property type="protein sequence ID" value="MBJ7608771.1"/>
    <property type="molecule type" value="Genomic_DNA"/>
</dbReference>
<dbReference type="Proteomes" id="UP000614410">
    <property type="component" value="Unassembled WGS sequence"/>
</dbReference>
<dbReference type="AlphaFoldDB" id="A0A934KFX7"/>
<organism evidence="1 2">
    <name type="scientific">Candidatus Amunia macphersoniae</name>
    <dbReference type="NCBI Taxonomy" id="3127014"/>
    <lineage>
        <taxon>Bacteria</taxon>
        <taxon>Bacillati</taxon>
        <taxon>Candidatus Dormiibacterota</taxon>
        <taxon>Candidatus Dormibacteria</taxon>
        <taxon>Candidatus Aeolococcales</taxon>
        <taxon>Candidatus Aeolococcaceae</taxon>
        <taxon>Candidatus Amunia</taxon>
    </lineage>
</organism>
<dbReference type="SUPFAM" id="SSF53756">
    <property type="entry name" value="UDP-Glycosyltransferase/glycogen phosphorylase"/>
    <property type="match status" value="1"/>
</dbReference>
<reference evidence="1 2" key="1">
    <citation type="submission" date="2020-10" db="EMBL/GenBank/DDBJ databases">
        <title>Ca. Dormibacterota MAGs.</title>
        <authorList>
            <person name="Montgomery K."/>
        </authorList>
    </citation>
    <scope>NUCLEOTIDE SEQUENCE [LARGE SCALE GENOMIC DNA]</scope>
    <source>
        <strain evidence="1">Mitchell_Peninsula_5</strain>
    </source>
</reference>
<comment type="caution">
    <text evidence="1">The sequence shown here is derived from an EMBL/GenBank/DDBJ whole genome shotgun (WGS) entry which is preliminary data.</text>
</comment>
<accession>A0A934KFX7</accession>
<protein>
    <recommendedName>
        <fullName evidence="3">Glycosyltransferase</fullName>
    </recommendedName>
</protein>
<sequence length="491" mass="54930">MATAGSRATMEVHYKLFGTDGVSLQSQELSKALRERQWRVHSCACDVPPQAEGLNLPELSYQSSDAVALRRRLFPPAAERQGSQSASAGSALVEEITERAVPIRQRVEEYLRAHRIPLLHIRNLMSLPYNLPATLAFYDLATQRPDLAFLMQHHDFYWEGPNARNFQTPYPEIIEMMDRIMCPALPNARHVLINPIAAEALYAHRGIDGTVVPDGFDFGRDVAIIDEIAFRSRLEILVGDGGPVTADDLVVVMPARVAINKAIELAIQFVAGLEHRRAALEDASDGTGLKRRRFSADSRVVLLLPQGEDLEENRDYFDRLVAYARRSRITLAYGGGIVVPDRRFQPGDTEHYPFYSTYQAVDMVCYPPEHEGFGNQAIEAVWAKKPLAVLEYPVFKRYVRDHVPHYVSLGDTTQLTRLEEFGGLHQLRPEILDGAVDAAIAVLADHDLEATWTEANVGVLRAFCGMDTVAAEYIRLYGELTAATEDVFDDR</sequence>
<proteinExistence type="predicted"/>
<name>A0A934KFX7_9BACT</name>